<keyword evidence="2" id="KW-1133">Transmembrane helix</keyword>
<proteinExistence type="predicted"/>
<organism evidence="4">
    <name type="scientific">Volvox carteri f. nagariensis</name>
    <dbReference type="NCBI Taxonomy" id="3068"/>
    <lineage>
        <taxon>Eukaryota</taxon>
        <taxon>Viridiplantae</taxon>
        <taxon>Chlorophyta</taxon>
        <taxon>core chlorophytes</taxon>
        <taxon>Chlorophyceae</taxon>
        <taxon>CS clade</taxon>
        <taxon>Chlamydomonadales</taxon>
        <taxon>Volvocaceae</taxon>
        <taxon>Volvox</taxon>
    </lineage>
</organism>
<dbReference type="GeneID" id="9617202"/>
<accession>D8TZX4</accession>
<evidence type="ECO:0000256" key="1">
    <source>
        <dbReference type="SAM" id="MobiDB-lite"/>
    </source>
</evidence>
<gene>
    <name evidence="3" type="ORF">VOLCADRAFT_92537</name>
</gene>
<keyword evidence="2" id="KW-0472">Membrane</keyword>
<dbReference type="Proteomes" id="UP000001058">
    <property type="component" value="Unassembled WGS sequence"/>
</dbReference>
<name>D8TZX4_VOLCA</name>
<protein>
    <submittedName>
        <fullName evidence="3">Uncharacterized protein</fullName>
    </submittedName>
</protein>
<evidence type="ECO:0000313" key="4">
    <source>
        <dbReference type="Proteomes" id="UP000001058"/>
    </source>
</evidence>
<dbReference type="AlphaFoldDB" id="D8TZX4"/>
<dbReference type="InParanoid" id="D8TZX4"/>
<keyword evidence="2" id="KW-0812">Transmembrane</keyword>
<dbReference type="KEGG" id="vcn:VOLCADRAFT_92537"/>
<evidence type="ECO:0000313" key="3">
    <source>
        <dbReference type="EMBL" id="EFJ47003.1"/>
    </source>
</evidence>
<sequence>MDNTAPSYRPEFAAQASYDDTPAQYHAQEEEQQTEGLALHPASPSLHDRLAAERHVPRPVPSLGLEDAGALDLAAVEAAAGLGTEEAAQLRRQAQDEVLAELKGEVTQRRQAVAGESQEMSHVLPHRHHQGQPHRHHGIGEERGPGSEAPDRWLLLLLVVVVVVVLVLMAAVAGALLKFARAVAAERHESVRHVLETVPAVPVDIRRLDSKSDGD</sequence>
<keyword evidence="4" id="KW-1185">Reference proteome</keyword>
<feature type="region of interest" description="Disordered" evidence="1">
    <location>
        <begin position="1"/>
        <end position="47"/>
    </location>
</feature>
<dbReference type="OrthoDB" id="547041at2759"/>
<reference evidence="3 4" key="1">
    <citation type="journal article" date="2010" name="Science">
        <title>Genomic analysis of organismal complexity in the multicellular green alga Volvox carteri.</title>
        <authorList>
            <person name="Prochnik S.E."/>
            <person name="Umen J."/>
            <person name="Nedelcu A.M."/>
            <person name="Hallmann A."/>
            <person name="Miller S.M."/>
            <person name="Nishii I."/>
            <person name="Ferris P."/>
            <person name="Kuo A."/>
            <person name="Mitros T."/>
            <person name="Fritz-Laylin L.K."/>
            <person name="Hellsten U."/>
            <person name="Chapman J."/>
            <person name="Simakov O."/>
            <person name="Rensing S.A."/>
            <person name="Terry A."/>
            <person name="Pangilinan J."/>
            <person name="Kapitonov V."/>
            <person name="Jurka J."/>
            <person name="Salamov A."/>
            <person name="Shapiro H."/>
            <person name="Schmutz J."/>
            <person name="Grimwood J."/>
            <person name="Lindquist E."/>
            <person name="Lucas S."/>
            <person name="Grigoriev I.V."/>
            <person name="Schmitt R."/>
            <person name="Kirk D."/>
            <person name="Rokhsar D.S."/>
        </authorList>
    </citation>
    <scope>NUCLEOTIDE SEQUENCE [LARGE SCALE GENOMIC DNA]</scope>
    <source>
        <strain evidence="4">f. Nagariensis / Eve</strain>
    </source>
</reference>
<dbReference type="RefSeq" id="XP_002951898.1">
    <property type="nucleotide sequence ID" value="XM_002951852.1"/>
</dbReference>
<dbReference type="EMBL" id="GL378347">
    <property type="protein sequence ID" value="EFJ47003.1"/>
    <property type="molecule type" value="Genomic_DNA"/>
</dbReference>
<feature type="transmembrane region" description="Helical" evidence="2">
    <location>
        <begin position="153"/>
        <end position="177"/>
    </location>
</feature>
<evidence type="ECO:0000256" key="2">
    <source>
        <dbReference type="SAM" id="Phobius"/>
    </source>
</evidence>